<name>A0A2A6FSU6_9MICO</name>
<gene>
    <name evidence="1" type="ORF">B5766_04880</name>
</gene>
<protein>
    <submittedName>
        <fullName evidence="1">Uncharacterized protein</fullName>
    </submittedName>
</protein>
<dbReference type="AlphaFoldDB" id="A0A2A6FSU6"/>
<accession>A0A2A6FSU6</accession>
<reference evidence="2" key="1">
    <citation type="submission" date="2017-03" db="EMBL/GenBank/DDBJ databases">
        <authorList>
            <person name="Lund M.B."/>
        </authorList>
    </citation>
    <scope>NUCLEOTIDE SEQUENCE [LARGE SCALE GENOMIC DNA]</scope>
</reference>
<evidence type="ECO:0000313" key="2">
    <source>
        <dbReference type="Proteomes" id="UP000219994"/>
    </source>
</evidence>
<organism evidence="1 2">
    <name type="scientific">Candidatus Lumbricidiphila eiseniae</name>
    <dbReference type="NCBI Taxonomy" id="1969409"/>
    <lineage>
        <taxon>Bacteria</taxon>
        <taxon>Bacillati</taxon>
        <taxon>Actinomycetota</taxon>
        <taxon>Actinomycetes</taxon>
        <taxon>Micrococcales</taxon>
        <taxon>Microbacteriaceae</taxon>
        <taxon>Candidatus Lumbricidiphila</taxon>
    </lineage>
</organism>
<dbReference type="Proteomes" id="UP000219994">
    <property type="component" value="Unassembled WGS sequence"/>
</dbReference>
<proteinExistence type="predicted"/>
<evidence type="ECO:0000313" key="1">
    <source>
        <dbReference type="EMBL" id="PDQ35789.1"/>
    </source>
</evidence>
<dbReference type="EMBL" id="NAEP01000028">
    <property type="protein sequence ID" value="PDQ35789.1"/>
    <property type="molecule type" value="Genomic_DNA"/>
</dbReference>
<sequence length="98" mass="11297">MMSHIVRSGMFGYISGPVTTTQYRAERTERRYRKRALNSHRPWVFVQDRMMGWVIDRLRAGWAPPDDSGAGLRSSSRTRVASQELVWFFGSGVTSLSW</sequence>
<comment type="caution">
    <text evidence="1">The sequence shown here is derived from an EMBL/GenBank/DDBJ whole genome shotgun (WGS) entry which is preliminary data.</text>
</comment>